<evidence type="ECO:0000256" key="4">
    <source>
        <dbReference type="ARBA" id="ARBA00022989"/>
    </source>
</evidence>
<dbReference type="InterPro" id="IPR024923">
    <property type="entry name" value="PG_synth_SpoVB"/>
</dbReference>
<dbReference type="InterPro" id="IPR050833">
    <property type="entry name" value="Poly_Biosynth_Transport"/>
</dbReference>
<dbReference type="InterPro" id="IPR002797">
    <property type="entry name" value="Polysacc_synth"/>
</dbReference>
<gene>
    <name evidence="7" type="ORF">SAMN02745168_1245</name>
</gene>
<dbReference type="OrthoDB" id="9775950at2"/>
<keyword evidence="4 6" id="KW-1133">Transmembrane helix</keyword>
<feature type="transmembrane region" description="Helical" evidence="6">
    <location>
        <begin position="92"/>
        <end position="112"/>
    </location>
</feature>
<feature type="transmembrane region" description="Helical" evidence="6">
    <location>
        <begin position="322"/>
        <end position="340"/>
    </location>
</feature>
<evidence type="ECO:0000256" key="5">
    <source>
        <dbReference type="ARBA" id="ARBA00023136"/>
    </source>
</evidence>
<feature type="transmembrane region" description="Helical" evidence="6">
    <location>
        <begin position="12"/>
        <end position="32"/>
    </location>
</feature>
<evidence type="ECO:0000256" key="3">
    <source>
        <dbReference type="ARBA" id="ARBA00022692"/>
    </source>
</evidence>
<keyword evidence="5 6" id="KW-0472">Membrane</keyword>
<organism evidence="7 8">
    <name type="scientific">Papillibacter cinnamivorans DSM 12816</name>
    <dbReference type="NCBI Taxonomy" id="1122930"/>
    <lineage>
        <taxon>Bacteria</taxon>
        <taxon>Bacillati</taxon>
        <taxon>Bacillota</taxon>
        <taxon>Clostridia</taxon>
        <taxon>Eubacteriales</taxon>
        <taxon>Oscillospiraceae</taxon>
        <taxon>Papillibacter</taxon>
    </lineage>
</organism>
<feature type="transmembrane region" description="Helical" evidence="6">
    <location>
        <begin position="124"/>
        <end position="142"/>
    </location>
</feature>
<accession>A0A1W1ZMB8</accession>
<name>A0A1W1ZMB8_9FIRM</name>
<keyword evidence="8" id="KW-1185">Reference proteome</keyword>
<reference evidence="7 8" key="1">
    <citation type="submission" date="2017-04" db="EMBL/GenBank/DDBJ databases">
        <authorList>
            <person name="Afonso C.L."/>
            <person name="Miller P.J."/>
            <person name="Scott M.A."/>
            <person name="Spackman E."/>
            <person name="Goraichik I."/>
            <person name="Dimitrov K.M."/>
            <person name="Suarez D.L."/>
            <person name="Swayne D.E."/>
        </authorList>
    </citation>
    <scope>NUCLEOTIDE SEQUENCE [LARGE SCALE GENOMIC DNA]</scope>
    <source>
        <strain evidence="7 8">DSM 12816</strain>
    </source>
</reference>
<dbReference type="RefSeq" id="WP_159448026.1">
    <property type="nucleotide sequence ID" value="NZ_FWXW01000002.1"/>
</dbReference>
<evidence type="ECO:0000313" key="7">
    <source>
        <dbReference type="EMBL" id="SMC49569.1"/>
    </source>
</evidence>
<feature type="transmembrane region" description="Helical" evidence="6">
    <location>
        <begin position="276"/>
        <end position="301"/>
    </location>
</feature>
<sequence>MKQNRDSLTRNALILTGTSVASQAVAFVYRIFLSRAIGAENMGLFQLLMPVYSAAMAVLSVGLTASVSRLSAEYHAVGNGRAIYQVLRQCRLFFFLMFSVFAAVVILLNDPISVTLLGDARTQMGLLILLPCIFFTGIENLYKYYFYGTGRIRPPALTELAEQVIRTAAVLTLLAVFCPCSDETMVGLVVAGMAICEVFSASTLAVLYRRYGGSPGRGGRGMPAETLRKNIGDIALPVGATSVLGSIMTSANAVLIPRRLILSGMPAEKAMESFGILFGMTIPMMMLPGAFFGALSLTLMPKLAEGRALGKTDEIRQRISKAIAATVLLILPSLVFLLFFGEDLGSALFHEASAGTALPAMAPGVFFVFLQGITGCCLNGIGIHRPTAVISILSDVVQLGFTWYFTAIPGVGMSGFIAGLAVSSALGFFLNLICLTKVIGLRMELRRWFLAPGAAAAGMFLSLRFLLGALPFPGAELFRGAAATAGGGAAYLMILLLLGVPVPFIRVPRRKG</sequence>
<proteinExistence type="predicted"/>
<dbReference type="Proteomes" id="UP000192790">
    <property type="component" value="Unassembled WGS sequence"/>
</dbReference>
<keyword evidence="3 6" id="KW-0812">Transmembrane</keyword>
<feature type="transmembrane region" description="Helical" evidence="6">
    <location>
        <begin position="388"/>
        <end position="405"/>
    </location>
</feature>
<evidence type="ECO:0000256" key="6">
    <source>
        <dbReference type="SAM" id="Phobius"/>
    </source>
</evidence>
<evidence type="ECO:0000313" key="8">
    <source>
        <dbReference type="Proteomes" id="UP000192790"/>
    </source>
</evidence>
<dbReference type="STRING" id="1122930.SAMN02745168_1245"/>
<dbReference type="PANTHER" id="PTHR30250:SF21">
    <property type="entry name" value="LIPID II FLIPPASE MURJ"/>
    <property type="match status" value="1"/>
</dbReference>
<evidence type="ECO:0000256" key="1">
    <source>
        <dbReference type="ARBA" id="ARBA00004651"/>
    </source>
</evidence>
<feature type="transmembrane region" description="Helical" evidence="6">
    <location>
        <begin position="448"/>
        <end position="470"/>
    </location>
</feature>
<comment type="subcellular location">
    <subcellularLocation>
        <location evidence="1">Cell membrane</location>
        <topology evidence="1">Multi-pass membrane protein</topology>
    </subcellularLocation>
</comment>
<dbReference type="PANTHER" id="PTHR30250">
    <property type="entry name" value="PST FAMILY PREDICTED COLANIC ACID TRANSPORTER"/>
    <property type="match status" value="1"/>
</dbReference>
<feature type="transmembrane region" description="Helical" evidence="6">
    <location>
        <begin position="482"/>
        <end position="505"/>
    </location>
</feature>
<feature type="transmembrane region" description="Helical" evidence="6">
    <location>
        <begin position="52"/>
        <end position="72"/>
    </location>
</feature>
<feature type="transmembrane region" description="Helical" evidence="6">
    <location>
        <begin position="411"/>
        <end position="436"/>
    </location>
</feature>
<dbReference type="AlphaFoldDB" id="A0A1W1ZMB8"/>
<feature type="transmembrane region" description="Helical" evidence="6">
    <location>
        <begin position="360"/>
        <end position="381"/>
    </location>
</feature>
<dbReference type="Pfam" id="PF01943">
    <property type="entry name" value="Polysacc_synt"/>
    <property type="match status" value="1"/>
</dbReference>
<dbReference type="GO" id="GO:0005886">
    <property type="term" value="C:plasma membrane"/>
    <property type="evidence" value="ECO:0007669"/>
    <property type="project" value="UniProtKB-SubCell"/>
</dbReference>
<feature type="transmembrane region" description="Helical" evidence="6">
    <location>
        <begin position="234"/>
        <end position="256"/>
    </location>
</feature>
<protein>
    <submittedName>
        <fullName evidence="7">Polysaccharide biosynthesis C-terminal domain-containing protein</fullName>
    </submittedName>
</protein>
<evidence type="ECO:0000256" key="2">
    <source>
        <dbReference type="ARBA" id="ARBA00022475"/>
    </source>
</evidence>
<keyword evidence="2" id="KW-1003">Cell membrane</keyword>
<dbReference type="PIRSF" id="PIRSF038958">
    <property type="entry name" value="PG_synth_SpoVB"/>
    <property type="match status" value="1"/>
</dbReference>
<dbReference type="EMBL" id="FWXW01000002">
    <property type="protein sequence ID" value="SMC49569.1"/>
    <property type="molecule type" value="Genomic_DNA"/>
</dbReference>